<feature type="domain" description="Protein UNC80 C-terminal" evidence="4">
    <location>
        <begin position="1985"/>
        <end position="3063"/>
    </location>
</feature>
<feature type="region of interest" description="Disordered" evidence="1">
    <location>
        <begin position="1528"/>
        <end position="1590"/>
    </location>
</feature>
<feature type="region of interest" description="Disordered" evidence="1">
    <location>
        <begin position="305"/>
        <end position="372"/>
    </location>
</feature>
<feature type="region of interest" description="Disordered" evidence="1">
    <location>
        <begin position="99"/>
        <end position="128"/>
    </location>
</feature>
<feature type="compositionally biased region" description="Polar residues" evidence="1">
    <location>
        <begin position="3243"/>
        <end position="3253"/>
    </location>
</feature>
<evidence type="ECO:0000259" key="4">
    <source>
        <dbReference type="Pfam" id="PF20262"/>
    </source>
</evidence>
<dbReference type="EMBL" id="NHOQ01000204">
    <property type="protein sequence ID" value="PWA32130.1"/>
    <property type="molecule type" value="Genomic_DNA"/>
</dbReference>
<dbReference type="GO" id="GO:0055080">
    <property type="term" value="P:monoatomic cation homeostasis"/>
    <property type="evidence" value="ECO:0007669"/>
    <property type="project" value="TreeGrafter"/>
</dbReference>
<feature type="compositionally biased region" description="Polar residues" evidence="1">
    <location>
        <begin position="3266"/>
        <end position="3276"/>
    </location>
</feature>
<dbReference type="GO" id="GO:0034703">
    <property type="term" value="C:cation channel complex"/>
    <property type="evidence" value="ECO:0007669"/>
    <property type="project" value="TreeGrafter"/>
</dbReference>
<feature type="region of interest" description="Disordered" evidence="1">
    <location>
        <begin position="614"/>
        <end position="655"/>
    </location>
</feature>
<feature type="compositionally biased region" description="Basic and acidic residues" evidence="1">
    <location>
        <begin position="836"/>
        <end position="852"/>
    </location>
</feature>
<feature type="domain" description="Protein UNC80 central region" evidence="3">
    <location>
        <begin position="1623"/>
        <end position="1940"/>
    </location>
</feature>
<dbReference type="Pfam" id="PF20262">
    <property type="entry name" value="UNC80_C"/>
    <property type="match status" value="1"/>
</dbReference>
<keyword evidence="6" id="KW-1185">Reference proteome</keyword>
<dbReference type="InterPro" id="IPR046460">
    <property type="entry name" value="UNC80_C"/>
</dbReference>
<comment type="caution">
    <text evidence="5">The sequence shown here is derived from an EMBL/GenBank/DDBJ whole genome shotgun (WGS) entry which is preliminary data.</text>
</comment>
<feature type="region of interest" description="Disordered" evidence="1">
    <location>
        <begin position="540"/>
        <end position="561"/>
    </location>
</feature>
<feature type="region of interest" description="Disordered" evidence="1">
    <location>
        <begin position="159"/>
        <end position="201"/>
    </location>
</feature>
<feature type="compositionally biased region" description="Basic and acidic residues" evidence="1">
    <location>
        <begin position="3401"/>
        <end position="3412"/>
    </location>
</feature>
<gene>
    <name evidence="5" type="ORF">CCH79_00013371</name>
</gene>
<feature type="region of interest" description="Disordered" evidence="1">
    <location>
        <begin position="3319"/>
        <end position="3364"/>
    </location>
</feature>
<feature type="domain" description="Protein UNC80 central region" evidence="3">
    <location>
        <begin position="1234"/>
        <end position="1599"/>
    </location>
</feature>
<feature type="compositionally biased region" description="Low complexity" evidence="1">
    <location>
        <begin position="1102"/>
        <end position="1119"/>
    </location>
</feature>
<feature type="compositionally biased region" description="Basic and acidic residues" evidence="1">
    <location>
        <begin position="1480"/>
        <end position="1492"/>
    </location>
</feature>
<feature type="region of interest" description="Disordered" evidence="1">
    <location>
        <begin position="3197"/>
        <end position="3304"/>
    </location>
</feature>
<evidence type="ECO:0000259" key="2">
    <source>
        <dbReference type="Pfam" id="PF15778"/>
    </source>
</evidence>
<feature type="compositionally biased region" description="Gly residues" evidence="1">
    <location>
        <begin position="806"/>
        <end position="834"/>
    </location>
</feature>
<evidence type="ECO:0000313" key="5">
    <source>
        <dbReference type="EMBL" id="PWA32130.1"/>
    </source>
</evidence>
<name>A0A315W9L6_GAMAF</name>
<feature type="region of interest" description="Disordered" evidence="1">
    <location>
        <begin position="3393"/>
        <end position="3415"/>
    </location>
</feature>
<evidence type="ECO:0000256" key="1">
    <source>
        <dbReference type="SAM" id="MobiDB-lite"/>
    </source>
</evidence>
<accession>A0A315W9L6</accession>
<dbReference type="STRING" id="33528.ENSGAFP00000014315"/>
<feature type="compositionally biased region" description="Polar residues" evidence="1">
    <location>
        <begin position="3167"/>
        <end position="3177"/>
    </location>
</feature>
<feature type="region of interest" description="Disordered" evidence="1">
    <location>
        <begin position="1468"/>
        <end position="1501"/>
    </location>
</feature>
<feature type="region of interest" description="Disordered" evidence="1">
    <location>
        <begin position="1030"/>
        <end position="1086"/>
    </location>
</feature>
<feature type="compositionally biased region" description="Low complexity" evidence="1">
    <location>
        <begin position="617"/>
        <end position="628"/>
    </location>
</feature>
<sequence length="3538" mass="392849">MVKRKSLDENEPECGKGVPFPIQTFLWRQTSAFLRPKLGKQYEASCVSFERVLVENKLHGLSPALSEAIQSISRWDLVQAALPHVLHCTSILLSNRNKLGEAPRGQRGSGVKLSPPDPNPSLPSGHQDKLGVAETKLLHTLHWMLLDAAQECNQEALGNQGWSRGGSSSSAFLQPVGNQGSSPGAPSSGSGSGPQHGSSLLEDDENARAKLFHKSMATVELFVFLFAPLIHRIKESDLTFRLASGLVIWQPMWEHRQPDIPAFTVLIKPVRNIVTAKRNSPVNNQCSPQGSANQSPLGFQVVCEAGQSDSSSPAAGEQSCRRANSVEKGGTSQQPPAAKGPSKKKTRAGLEAPSPFPHQSDSNFHPHPSSSAAALRPLPAWADPRRSLPSRGAIHPIDWLTSAPAGLPVSLAHRARYATYFDVAVLRCLLQPNWTEEGVHWALMYYLQRLRQIMEERPERNPEPLVAPLPRPRSSSMVAATPSLVNTHKTQDMSLKCNEEGKSLSTETFAKVSLTNLRRQAVPDLSSDLGMNIFKKFKNRREDRERKGSIPFHHAGKKRQRRMGVPFLLHDDHLDVSPTRSTFSFGSFSGLGDERRALDRGGWQATIMGKFTRRGSTDTAADADSLSAKHSHSHHSLLRDMPDHSNSHSDNTVKEVRSQISTITMAAFNTTVASFNVGYADFFTEHMKKLCNPSVAPEIPVESLACTNLPRSLTDSCINYSCLEEGENIEGTNNFVLKNGMLDLTAVLRALHAVLAHDISSRICDVALNIIDCLLQLGVVPDMGKKLSKPDNKENQEARAKDPAGGAQGCGPLPGAGGGGDGGGGGGSGGGSGQGSKDDVKNNKENDKKEEESSGFSTHRLALTMLIKIVKSLGCAYGCGEGHRGLSGDRLRMQAQNCLTNLYKLDKVQFRQTMREYVNKDSLNNIVDFLHALLGFCMEPITDNKAGFGNNFATGDNKSLAQNMEAVVVGCMFKSLITRCASTTHELHSPENLGLYCDIRQLVQFIKEAHGNVFRRVALSALLDSAEKVTATKKPDEKDDGKQFGPRRSEVGVSGEKGQVSSAADECRSCISSRPPQTPEHDEQIPGALLGRKDFWRKMFKSQSAASDTSSQSEQDTSECTTAHSGTTTDRRSRSRSRRISLRKKLKLPIGNWLKRSSLSGLTDGVEDLLDISSVDRLSFIRQSSKVKFTSAVKLSEGGAVGPEYGRDEEENFFKRLGPHGFQERLAASQEAMKNKNVVNLGAIRQGMKRFQFLLNCCEPGTIPDASILAAALDLEAPVVARASLFLECARFVHRCNRGNWPEWMKGHHVNITKKGLSRGRSPIVGNKRNQKLQWNAAKHFCQWGDAIGTRLSELCHSDSESPANILGYVYDEETKRRMRKEDEEEDYLEDNTVNPTKCGCPFALKMAACQLLLEITTFLRETFPCLPRPRTEPLVDLDSCRLRLDPELGRHRYERKISFAGILDDEDGHDSLNSSSHTLKSDTAGEEKKPQEAQAPVRKIRIGGSRLLQIKGARSFRVKKGGSLSSIRRAGSLKSTKLSRQDSESENEEGLLSQTQSRDTVTDIGSPFSTSEPSIEPEGQGSGGAEDNYHRNMSWLHVRPSAGAAAPPPRPPDALIRLYVSVQIMILLCNQQSFICTHIDFCHPRCYQHHGRSCARLVRAIKLVYGESVDSLREDSASGNVGGRAKKHKECSDKSCLRTPSMKRKPTDSNAEGKKDTGMLKYIRNQVMSLSPAPLSLLIKAAPILTDDMYGDIQPAAWELLLSVDEHMAAAAAAMFLLCAVKVPDAVTEMMTAEFQHQEACQRINSILKFYTLWRFRYQVWPRMEEGAQQIFKIPPPSINFTLPSPILGMPCVPIFDPPWVPQTTGSVQDPINEDQSKSFSARAVSRSHQRAEHILKNLQQEEEKRRLGREASIITAIPVAQEACYEPTCSPPPEQEEEAEEVVNLASRRLSVSPSCASSNSHRNYSFRRGSVWSVRSMASAEDEENATDHTPTHHMLQPPQAVFPACICAAVLPIVHLMEDGEVREDGVAVSAVAQQILWNCLIEDPALVLRHFLEKLTVSNRQDELIYMLRKLLLNIGDLPAQTSHILFNYLVGLIMYFVRTPCEWGMDAISATLTFLWEVVGYVEGLFFKDLKQTMKKEQCEVKLLVTASMPGTKTLVVHGQNECDIPTQLPVHEDTQFDALLKECLEFFNIPEARSAHYFLMDKRWNLIHYNKTYVRDIYPFRRSVSPQLNLVHMLPEKGQELIQKQVFTRKLEEVGRVLFLISLTQRMPAVHKQSHVSLLQEDLLRLPSFPRTAIDAEFSLFNEPQGKELFGLDTLHKVLWIKLLEEMFLGMPSEYPWGDEMMLFLNVFNGALLLHPEDSSLLRQYTATAINTAVHFNHLFSLSGYQWILPTMLQVYADYESNPLLRQGIEFCCRQFYILHRKPFILQLFASVAPLLEFTTSTSTGLSKGVSAQCLFDLLVSLEGETQDALDALELVRAEKPLRSLDFCYGNEDLAFSISEAIKLCVTVVAYAPESFRRSLVSLQMLMVLEALVPCFLQKLKSNTATMESTSAARDEIAAIAAMATSLQALLYSSETLTRPMTAPQMSRCDQGHKGGTTANHAMSGGVNTRDNLHLLEEGQGMPREELDERLAREEFRRPRESLLNICTEFYKHCGPRLKILQNIAGEPRVTALELLDIKSHMRLAEIAHALLKLAPYDTLTMESRGLRRYIMEMLPITDWSSEAVRPALILILKRLDRMFNKIHKMPTLRRQVEWEAASNLIEGICLTLQRQPIISFLPHLRSLINVCVNLVMGVVGPSSVADGLPLLHLSPYLSPPLPFSTAVVRLVALQIQALKDDFPLSHVISPFTNQERREGMLLNLLIPFVLTVGSGSKDSPHLEQPEIFLLLQTVINILLPPRIISTSRTKNFMLDASPAHCSTPGDTGKDLRREGLAESTSQAAYLALKVVLVCFERSLGNQWYRLSLQVKEMALRKVGGLAFWDFIDFIVRTRIPIFVLLRPFIQCKLLTQPADSQEEITARHHIADQLERRFIPRPLCKSSLFAEFNNELKILKEAVHSGSAYQGKTSISTVGTSTSAYRLSLATMSRSNTGTGTVWEQESQPSRQPSQDTLSRTDEDDEENDSMSIPSVVSEHEAFLPIVMSQRRFSSHITGSAAAQPENPRTTMLPSQSEPNVLDECQGLLQEGNLSRVASVQSEPGQQNLLIQPPLGRKRGLRQLRRPLLSIPKTEPRGRSGARLSTTRRSIQPKNKPLVHGDQKRSVTFTETQGQQGAPGATEPSGEGRKASPAPSKSPTLEVPSATVTADLHGSASIQVPAALSSKERREQWGLRSSLSPPPSISRPQLGSINNNNRGPQHHSSSTLLHIVPVQASKLHVYICDGRTERAPLPPFTTGRQYEESRSQQKMENKKRRSFNSWPIVQRKAIFNQCPFKLDLLCFDCVLIFLIFPRSPTVKNIESSDERFRTTSMLSYRPAANSKVAPSGDEAAQVLTLNTSHLSGRIPLLNNNDAKYEIVTMENGGDNIQIVLKGRRWI</sequence>
<feature type="compositionally biased region" description="Basic residues" evidence="1">
    <location>
        <begin position="3216"/>
        <end position="3225"/>
    </location>
</feature>
<dbReference type="GO" id="GO:0030424">
    <property type="term" value="C:axon"/>
    <property type="evidence" value="ECO:0007669"/>
    <property type="project" value="TreeGrafter"/>
</dbReference>
<proteinExistence type="predicted"/>
<dbReference type="Proteomes" id="UP000250572">
    <property type="component" value="Unassembled WGS sequence"/>
</dbReference>
<organism evidence="5 6">
    <name type="scientific">Gambusia affinis</name>
    <name type="common">Western mosquitofish</name>
    <name type="synonym">Heterandria affinis</name>
    <dbReference type="NCBI Taxonomy" id="33528"/>
    <lineage>
        <taxon>Eukaryota</taxon>
        <taxon>Metazoa</taxon>
        <taxon>Chordata</taxon>
        <taxon>Craniata</taxon>
        <taxon>Vertebrata</taxon>
        <taxon>Euteleostomi</taxon>
        <taxon>Actinopterygii</taxon>
        <taxon>Neopterygii</taxon>
        <taxon>Teleostei</taxon>
        <taxon>Neoteleostei</taxon>
        <taxon>Acanthomorphata</taxon>
        <taxon>Ovalentaria</taxon>
        <taxon>Atherinomorphae</taxon>
        <taxon>Cyprinodontiformes</taxon>
        <taxon>Poeciliidae</taxon>
        <taxon>Poeciliinae</taxon>
        <taxon>Gambusia</taxon>
    </lineage>
</organism>
<feature type="compositionally biased region" description="Polar residues" evidence="1">
    <location>
        <begin position="159"/>
        <end position="179"/>
    </location>
</feature>
<evidence type="ECO:0000313" key="6">
    <source>
        <dbReference type="Proteomes" id="UP000250572"/>
    </source>
</evidence>
<feature type="compositionally biased region" description="Basic and acidic residues" evidence="1">
    <location>
        <begin position="1706"/>
        <end position="1716"/>
    </location>
</feature>
<feature type="compositionally biased region" description="Basic and acidic residues" evidence="1">
    <location>
        <begin position="1033"/>
        <end position="1050"/>
    </location>
</feature>
<feature type="compositionally biased region" description="Low complexity" evidence="1">
    <location>
        <begin position="3104"/>
        <end position="3115"/>
    </location>
</feature>
<protein>
    <recommendedName>
        <fullName evidence="7">Protein unc-80 homolog</fullName>
    </recommendedName>
</protein>
<feature type="region of interest" description="Disordered" evidence="1">
    <location>
        <begin position="3096"/>
        <end position="3136"/>
    </location>
</feature>
<feature type="compositionally biased region" description="Low complexity" evidence="1">
    <location>
        <begin position="180"/>
        <end position="199"/>
    </location>
</feature>
<feature type="region of interest" description="Disordered" evidence="1">
    <location>
        <begin position="1101"/>
        <end position="1139"/>
    </location>
</feature>
<feature type="domain" description="Cation channel complex component UNC80 N-terminal" evidence="2">
    <location>
        <begin position="125"/>
        <end position="269"/>
    </location>
</feature>
<dbReference type="Pfam" id="PF19424">
    <property type="entry name" value="UNC80"/>
    <property type="match status" value="2"/>
</dbReference>
<reference evidence="5 6" key="1">
    <citation type="journal article" date="2018" name="G3 (Bethesda)">
        <title>A High-Quality Reference Genome for the Invasive Mosquitofish Gambusia affinis Using a Chicago Library.</title>
        <authorList>
            <person name="Hoffberg S.L."/>
            <person name="Troendle N.J."/>
            <person name="Glenn T.C."/>
            <person name="Mahmud O."/>
            <person name="Louha S."/>
            <person name="Chalopin D."/>
            <person name="Bennetzen J.L."/>
            <person name="Mauricio R."/>
        </authorList>
    </citation>
    <scope>NUCLEOTIDE SEQUENCE [LARGE SCALE GENOMIC DNA]</scope>
    <source>
        <strain evidence="5">NE01/NJP1002.9</strain>
        <tissue evidence="5">Muscle</tissue>
    </source>
</reference>
<dbReference type="InterPro" id="IPR045852">
    <property type="entry name" value="UNC80_central"/>
</dbReference>
<dbReference type="PANTHER" id="PTHR31781">
    <property type="entry name" value="UNC80"/>
    <property type="match status" value="1"/>
</dbReference>
<feature type="region of interest" description="Disordered" evidence="1">
    <location>
        <begin position="3155"/>
        <end position="3177"/>
    </location>
</feature>
<feature type="compositionally biased region" description="Basic and acidic residues" evidence="1">
    <location>
        <begin position="784"/>
        <end position="802"/>
    </location>
</feature>
<dbReference type="GO" id="GO:0005261">
    <property type="term" value="F:monoatomic cation channel activity"/>
    <property type="evidence" value="ECO:0007669"/>
    <property type="project" value="TreeGrafter"/>
</dbReference>
<dbReference type="PANTHER" id="PTHR31781:SF1">
    <property type="entry name" value="PROTEIN UNC-80 HOMOLOG"/>
    <property type="match status" value="1"/>
</dbReference>
<feature type="region of interest" description="Disordered" evidence="1">
    <location>
        <begin position="784"/>
        <end position="855"/>
    </location>
</feature>
<dbReference type="InterPro" id="IPR031542">
    <property type="entry name" value="UNC80_N"/>
</dbReference>
<dbReference type="Pfam" id="PF15778">
    <property type="entry name" value="UNC80_N"/>
    <property type="match status" value="2"/>
</dbReference>
<evidence type="ECO:0008006" key="7">
    <source>
        <dbReference type="Google" id="ProtNLM"/>
    </source>
</evidence>
<feature type="compositionally biased region" description="Basic and acidic residues" evidence="1">
    <location>
        <begin position="637"/>
        <end position="655"/>
    </location>
</feature>
<feature type="domain" description="Cation channel complex component UNC80 N-terminal" evidence="2">
    <location>
        <begin position="17"/>
        <end position="98"/>
    </location>
</feature>
<evidence type="ECO:0000259" key="3">
    <source>
        <dbReference type="Pfam" id="PF19424"/>
    </source>
</evidence>
<feature type="region of interest" description="Disordered" evidence="1">
    <location>
        <begin position="1695"/>
        <end position="1716"/>
    </location>
</feature>
<feature type="compositionally biased region" description="Polar residues" evidence="1">
    <location>
        <begin position="3197"/>
        <end position="3210"/>
    </location>
</feature>
<feature type="compositionally biased region" description="Polar residues" evidence="1">
    <location>
        <begin position="3349"/>
        <end position="3364"/>
    </location>
</feature>